<name>A0AAV9PDA3_9PEZI</name>
<protein>
    <recommendedName>
        <fullName evidence="4">NAD(P)-binding protein</fullName>
    </recommendedName>
</protein>
<evidence type="ECO:0000256" key="1">
    <source>
        <dbReference type="RuleBase" id="RU000363"/>
    </source>
</evidence>
<dbReference type="PANTHER" id="PTHR45458">
    <property type="entry name" value="SHORT-CHAIN DEHYDROGENASE/REDUCTASE SDR"/>
    <property type="match status" value="1"/>
</dbReference>
<dbReference type="PRINTS" id="PR00081">
    <property type="entry name" value="GDHRDH"/>
</dbReference>
<dbReference type="Gene3D" id="3.40.50.720">
    <property type="entry name" value="NAD(P)-binding Rossmann-like Domain"/>
    <property type="match status" value="1"/>
</dbReference>
<dbReference type="EMBL" id="JAVRRT010000007">
    <property type="protein sequence ID" value="KAK5170222.1"/>
    <property type="molecule type" value="Genomic_DNA"/>
</dbReference>
<dbReference type="Pfam" id="PF00106">
    <property type="entry name" value="adh_short"/>
    <property type="match status" value="1"/>
</dbReference>
<dbReference type="PANTHER" id="PTHR45458:SF1">
    <property type="entry name" value="SHORT CHAIN DEHYDROGENASE"/>
    <property type="match status" value="1"/>
</dbReference>
<dbReference type="AlphaFoldDB" id="A0AAV9PDA3"/>
<organism evidence="2 3">
    <name type="scientific">Saxophila tyrrhenica</name>
    <dbReference type="NCBI Taxonomy" id="1690608"/>
    <lineage>
        <taxon>Eukaryota</taxon>
        <taxon>Fungi</taxon>
        <taxon>Dikarya</taxon>
        <taxon>Ascomycota</taxon>
        <taxon>Pezizomycotina</taxon>
        <taxon>Dothideomycetes</taxon>
        <taxon>Dothideomycetidae</taxon>
        <taxon>Mycosphaerellales</taxon>
        <taxon>Extremaceae</taxon>
        <taxon>Saxophila</taxon>
    </lineage>
</organism>
<dbReference type="InterPro" id="IPR036291">
    <property type="entry name" value="NAD(P)-bd_dom_sf"/>
</dbReference>
<comment type="caution">
    <text evidence="2">The sequence shown here is derived from an EMBL/GenBank/DDBJ whole genome shotgun (WGS) entry which is preliminary data.</text>
</comment>
<dbReference type="InterPro" id="IPR002347">
    <property type="entry name" value="SDR_fam"/>
</dbReference>
<dbReference type="RefSeq" id="XP_064659420.1">
    <property type="nucleotide sequence ID" value="XM_064802059.1"/>
</dbReference>
<dbReference type="GO" id="GO:0016616">
    <property type="term" value="F:oxidoreductase activity, acting on the CH-OH group of donors, NAD or NADP as acceptor"/>
    <property type="evidence" value="ECO:0007669"/>
    <property type="project" value="TreeGrafter"/>
</dbReference>
<reference evidence="2 3" key="1">
    <citation type="submission" date="2023-08" db="EMBL/GenBank/DDBJ databases">
        <title>Black Yeasts Isolated from many extreme environments.</title>
        <authorList>
            <person name="Coleine C."/>
            <person name="Stajich J.E."/>
            <person name="Selbmann L."/>
        </authorList>
    </citation>
    <scope>NUCLEOTIDE SEQUENCE [LARGE SCALE GENOMIC DNA]</scope>
    <source>
        <strain evidence="2 3">CCFEE 5935</strain>
    </source>
</reference>
<dbReference type="Proteomes" id="UP001337655">
    <property type="component" value="Unassembled WGS sequence"/>
</dbReference>
<accession>A0AAV9PDA3</accession>
<gene>
    <name evidence="2" type="ORF">LTR77_004808</name>
</gene>
<dbReference type="InterPro" id="IPR052184">
    <property type="entry name" value="SDR_enzymes"/>
</dbReference>
<dbReference type="SUPFAM" id="SSF51735">
    <property type="entry name" value="NAD(P)-binding Rossmann-fold domains"/>
    <property type="match status" value="1"/>
</dbReference>
<proteinExistence type="inferred from homology"/>
<evidence type="ECO:0008006" key="4">
    <source>
        <dbReference type="Google" id="ProtNLM"/>
    </source>
</evidence>
<keyword evidence="3" id="KW-1185">Reference proteome</keyword>
<evidence type="ECO:0000313" key="3">
    <source>
        <dbReference type="Proteomes" id="UP001337655"/>
    </source>
</evidence>
<dbReference type="PRINTS" id="PR00080">
    <property type="entry name" value="SDRFAMILY"/>
</dbReference>
<dbReference type="GeneID" id="89926152"/>
<sequence>MPTAVVTGANSGIGNAFAQILISEGYDVHAADIEIGAALQSLQCRLHKLDVSSPDSISAFAAQLQDKPIDVLLNVAGVMAPREQDAMDTVNINVLEKIFAVNTYGPLLLTQSLLPNLLASPGSAVGIVSSRVGSIGDNSTGGTYAYRASKAAVNSIGKSMAMELRDKGVTVSLLHPGFVISNLNTGSEPHPESVMPDEAAGKLWKVMSSKGIEDTGKFWHREGFELPW</sequence>
<dbReference type="CDD" id="cd05325">
    <property type="entry name" value="carb_red_sniffer_like_SDR_c"/>
    <property type="match status" value="1"/>
</dbReference>
<evidence type="ECO:0000313" key="2">
    <source>
        <dbReference type="EMBL" id="KAK5170222.1"/>
    </source>
</evidence>
<comment type="similarity">
    <text evidence="1">Belongs to the short-chain dehydrogenases/reductases (SDR) family.</text>
</comment>